<evidence type="ECO:0000256" key="2">
    <source>
        <dbReference type="ARBA" id="ARBA00005512"/>
    </source>
</evidence>
<evidence type="ECO:0000256" key="9">
    <source>
        <dbReference type="SAM" id="MobiDB-lite"/>
    </source>
</evidence>
<evidence type="ECO:0000313" key="13">
    <source>
        <dbReference type="EMBL" id="KAF2068308.1"/>
    </source>
</evidence>
<dbReference type="EMBL" id="AJWJ01001065">
    <property type="protein sequence ID" value="KAF2068308.1"/>
    <property type="molecule type" value="Genomic_DNA"/>
</dbReference>
<dbReference type="Pfam" id="PF25179">
    <property type="entry name" value="LMF1_C"/>
    <property type="match status" value="1"/>
</dbReference>
<evidence type="ECO:0000256" key="1">
    <source>
        <dbReference type="ARBA" id="ARBA00004477"/>
    </source>
</evidence>
<keyword evidence="7" id="KW-0325">Glycoprotein</keyword>
<feature type="compositionally biased region" description="Polar residues" evidence="9">
    <location>
        <begin position="1"/>
        <end position="12"/>
    </location>
</feature>
<evidence type="ECO:0000256" key="4">
    <source>
        <dbReference type="ARBA" id="ARBA00022824"/>
    </source>
</evidence>
<accession>A0A8J4UTW7</accession>
<comment type="subcellular location">
    <subcellularLocation>
        <location evidence="1">Endoplasmic reticulum membrane</location>
        <topology evidence="1">Multi-pass membrane protein</topology>
    </subcellularLocation>
</comment>
<dbReference type="GO" id="GO:0005789">
    <property type="term" value="C:endoplasmic reticulum membrane"/>
    <property type="evidence" value="ECO:0007669"/>
    <property type="project" value="UniProtKB-SubCell"/>
</dbReference>
<feature type="domain" description="Lipase maturation factor 1/2 C-terminal" evidence="12">
    <location>
        <begin position="428"/>
        <end position="569"/>
    </location>
</feature>
<dbReference type="InterPro" id="IPR057433">
    <property type="entry name" value="LMF1/2_C"/>
</dbReference>
<evidence type="ECO:0000256" key="6">
    <source>
        <dbReference type="ARBA" id="ARBA00023136"/>
    </source>
</evidence>
<evidence type="ECO:0000256" key="5">
    <source>
        <dbReference type="ARBA" id="ARBA00022989"/>
    </source>
</evidence>
<evidence type="ECO:0000256" key="8">
    <source>
        <dbReference type="ARBA" id="ARBA00040643"/>
    </source>
</evidence>
<proteinExistence type="inferred from homology"/>
<dbReference type="Proteomes" id="UP000695562">
    <property type="component" value="Unassembled WGS sequence"/>
</dbReference>
<dbReference type="OrthoDB" id="434126at2759"/>
<dbReference type="InterPro" id="IPR057434">
    <property type="entry name" value="LMF1/2_N"/>
</dbReference>
<evidence type="ECO:0000256" key="10">
    <source>
        <dbReference type="SAM" id="Phobius"/>
    </source>
</evidence>
<reference evidence="13" key="1">
    <citation type="submission" date="2020-01" db="EMBL/GenBank/DDBJ databases">
        <title>Development of genomics and gene disruption for Polysphondylium violaceum indicates a role for the polyketide synthase stlB in stalk morphogenesis.</title>
        <authorList>
            <person name="Narita B."/>
            <person name="Kawabe Y."/>
            <person name="Kin K."/>
            <person name="Saito T."/>
            <person name="Gibbs R."/>
            <person name="Kuspa A."/>
            <person name="Muzny D."/>
            <person name="Queller D."/>
            <person name="Richards S."/>
            <person name="Strassman J."/>
            <person name="Sucgang R."/>
            <person name="Worley K."/>
            <person name="Schaap P."/>
        </authorList>
    </citation>
    <scope>NUCLEOTIDE SEQUENCE</scope>
    <source>
        <strain evidence="13">QSvi11</strain>
    </source>
</reference>
<feature type="transmembrane region" description="Helical" evidence="10">
    <location>
        <begin position="385"/>
        <end position="403"/>
    </location>
</feature>
<dbReference type="InterPro" id="IPR009613">
    <property type="entry name" value="LMF"/>
</dbReference>
<feature type="transmembrane region" description="Helical" evidence="10">
    <location>
        <begin position="300"/>
        <end position="319"/>
    </location>
</feature>
<dbReference type="PANTHER" id="PTHR14463">
    <property type="entry name" value="LIPASE MATURATION FACTOR"/>
    <property type="match status" value="1"/>
</dbReference>
<feature type="transmembrane region" description="Helical" evidence="10">
    <location>
        <begin position="325"/>
        <end position="344"/>
    </location>
</feature>
<keyword evidence="14" id="KW-1185">Reference proteome</keyword>
<keyword evidence="4" id="KW-0256">Endoplasmic reticulum</keyword>
<evidence type="ECO:0000259" key="12">
    <source>
        <dbReference type="Pfam" id="PF25179"/>
    </source>
</evidence>
<evidence type="ECO:0000259" key="11">
    <source>
        <dbReference type="Pfam" id="PF06762"/>
    </source>
</evidence>
<feature type="region of interest" description="Disordered" evidence="9">
    <location>
        <begin position="1"/>
        <end position="41"/>
    </location>
</feature>
<feature type="transmembrane region" description="Helical" evidence="10">
    <location>
        <begin position="142"/>
        <end position="159"/>
    </location>
</feature>
<feature type="transmembrane region" description="Helical" evidence="10">
    <location>
        <begin position="230"/>
        <end position="253"/>
    </location>
</feature>
<dbReference type="AlphaFoldDB" id="A0A8J4UTW7"/>
<dbReference type="Pfam" id="PF06762">
    <property type="entry name" value="LMF1"/>
    <property type="match status" value="1"/>
</dbReference>
<organism evidence="13 14">
    <name type="scientific">Polysphondylium violaceum</name>
    <dbReference type="NCBI Taxonomy" id="133409"/>
    <lineage>
        <taxon>Eukaryota</taxon>
        <taxon>Amoebozoa</taxon>
        <taxon>Evosea</taxon>
        <taxon>Eumycetozoa</taxon>
        <taxon>Dictyostelia</taxon>
        <taxon>Dictyosteliales</taxon>
        <taxon>Dictyosteliaceae</taxon>
        <taxon>Polysphondylium</taxon>
    </lineage>
</organism>
<protein>
    <recommendedName>
        <fullName evidence="8">Lipase maturation factor 2</fullName>
    </recommendedName>
</protein>
<feature type="transmembrane region" description="Helical" evidence="10">
    <location>
        <begin position="70"/>
        <end position="94"/>
    </location>
</feature>
<evidence type="ECO:0000256" key="3">
    <source>
        <dbReference type="ARBA" id="ARBA00022692"/>
    </source>
</evidence>
<feature type="transmembrane region" description="Helical" evidence="10">
    <location>
        <begin position="166"/>
        <end position="185"/>
    </location>
</feature>
<keyword evidence="6 10" id="KW-0472">Membrane</keyword>
<comment type="caution">
    <text evidence="13">The sequence shown here is derived from an EMBL/GenBank/DDBJ whole genome shotgun (WGS) entry which is preliminary data.</text>
</comment>
<feature type="transmembrane region" description="Helical" evidence="10">
    <location>
        <begin position="191"/>
        <end position="209"/>
    </location>
</feature>
<evidence type="ECO:0000313" key="14">
    <source>
        <dbReference type="Proteomes" id="UP000695562"/>
    </source>
</evidence>
<keyword evidence="3 10" id="KW-0812">Transmembrane</keyword>
<evidence type="ECO:0000256" key="7">
    <source>
        <dbReference type="ARBA" id="ARBA00023180"/>
    </source>
</evidence>
<sequence>MICVDSNTNNHNEGGVDNSTSFNTTTTTTTTATTTGSSSPLGTSVESLTDYITKKNKKKSIKEHQRKKSYFLSTWLFLKILSTVTFIAFFSAVIQVKGLIGDDGILPVSSVLEAKVSSKEINSIWILFIHPTKGMGWSVNDVLHGLCCVGLIFSSLSLFMTTTATYIGIMWFCYYCIVDVGQVFYSYQWDQLLLETLFLAIFFSPFNHFKYDDKPSTPIRYLLKWLLFRLMFGSGLVKLTPIWAGLQAMIYHYETQCIPNVFSWYFHQLPPLYHQFETMMVLAIEILLPPLYFAPRLFRIFASLVTIVFQLGIALTGNYNFFNYLTMGLCVLLLDDAFLLGFFFPGKFKHKLLEIESKRMKSIQQDRQADQRQEFSLSNINSKNLLVPFVFILVGTSSLYNTTRYFQKQTTPLLITRIHSALSLYHLTGTYGLFSHVSVERFEIIIEGSYDGETWSEYEFYYKPGNLSRHPPFVFPGHKPRLDWQMWFAALSKDYRSQPWLIHFMARLLQGTPEVHSLIEYSPFPLDKPPLYIRAQKYKYYFTKWKGGNIDIGVDNDSQWWSRDLVGTFVNSFSLDSLFYKSFILQNNIIKEKEKNNMNN</sequence>
<feature type="compositionally biased region" description="Low complexity" evidence="9">
    <location>
        <begin position="19"/>
        <end position="41"/>
    </location>
</feature>
<feature type="domain" description="Lipase maturation factor 1/2 N-terminal" evidence="11">
    <location>
        <begin position="185"/>
        <end position="339"/>
    </location>
</feature>
<comment type="similarity">
    <text evidence="2">Belongs to the lipase maturation factor family.</text>
</comment>
<dbReference type="PANTHER" id="PTHR14463:SF5">
    <property type="entry name" value="LIPASE MATURATION FACTOR 2"/>
    <property type="match status" value="1"/>
</dbReference>
<name>A0A8J4UTW7_9MYCE</name>
<gene>
    <name evidence="13" type="ORF">CYY_010365</name>
</gene>
<keyword evidence="5 10" id="KW-1133">Transmembrane helix</keyword>
<dbReference type="GO" id="GO:0051604">
    <property type="term" value="P:protein maturation"/>
    <property type="evidence" value="ECO:0007669"/>
    <property type="project" value="InterPro"/>
</dbReference>